<sequence length="252" mass="26970">MAVRTSRASEVGGHEPRAVQKALALLEAVAHLGSGATAKEVAHAAEIPPATAYRLLNLLVADGFLVRIDDLSGFALGRRTRELAGAAPPADVDNSQVVDDLRTQIRFGVYLASYAGDRIQLVDRDPDHELSGESALVTHVHASAIGKLLLANRPDRHVLTDLRKFTSQTIVDLAELAIELSRIRTADIAMEKDEIKVGRSAVAVPVRDDTGRVSGCLAVIGRTGRLVDDDPDLIGLLRSSASQVRFTHVIPS</sequence>
<dbReference type="PANTHER" id="PTHR30136">
    <property type="entry name" value="HELIX-TURN-HELIX TRANSCRIPTIONAL REGULATOR, ICLR FAMILY"/>
    <property type="match status" value="1"/>
</dbReference>
<feature type="domain" description="IclR-ED" evidence="5">
    <location>
        <begin position="28"/>
        <end position="252"/>
    </location>
</feature>
<gene>
    <name evidence="6" type="ORF">SAMN05421642_13525</name>
</gene>
<dbReference type="GO" id="GO:0003700">
    <property type="term" value="F:DNA-binding transcription factor activity"/>
    <property type="evidence" value="ECO:0007669"/>
    <property type="project" value="TreeGrafter"/>
</dbReference>
<dbReference type="PROSITE" id="PS51077">
    <property type="entry name" value="HTH_ICLR"/>
    <property type="match status" value="1"/>
</dbReference>
<evidence type="ECO:0000313" key="6">
    <source>
        <dbReference type="EMBL" id="SNT52567.1"/>
    </source>
</evidence>
<dbReference type="EMBL" id="FZOW01000035">
    <property type="protein sequence ID" value="SNT52567.1"/>
    <property type="molecule type" value="Genomic_DNA"/>
</dbReference>
<dbReference type="PANTHER" id="PTHR30136:SF35">
    <property type="entry name" value="HTH-TYPE TRANSCRIPTIONAL REGULATOR RV1719"/>
    <property type="match status" value="1"/>
</dbReference>
<evidence type="ECO:0000259" key="5">
    <source>
        <dbReference type="PROSITE" id="PS51078"/>
    </source>
</evidence>
<evidence type="ECO:0000313" key="7">
    <source>
        <dbReference type="Proteomes" id="UP000198327"/>
    </source>
</evidence>
<dbReference type="Pfam" id="PF09339">
    <property type="entry name" value="HTH_IclR"/>
    <property type="match status" value="1"/>
</dbReference>
<dbReference type="GO" id="GO:0003677">
    <property type="term" value="F:DNA binding"/>
    <property type="evidence" value="ECO:0007669"/>
    <property type="project" value="UniProtKB-KW"/>
</dbReference>
<dbReference type="SUPFAM" id="SSF46785">
    <property type="entry name" value="Winged helix' DNA-binding domain"/>
    <property type="match status" value="1"/>
</dbReference>
<dbReference type="InterPro" id="IPR005471">
    <property type="entry name" value="Tscrpt_reg_IclR_N"/>
</dbReference>
<dbReference type="InterPro" id="IPR029016">
    <property type="entry name" value="GAF-like_dom_sf"/>
</dbReference>
<protein>
    <submittedName>
        <fullName evidence="6">DNA-binding transcriptional regulator, IclR family</fullName>
    </submittedName>
</protein>
<dbReference type="AlphaFoldDB" id="A0A239NC72"/>
<name>A0A239NC72_9NOCA</name>
<keyword evidence="3" id="KW-0804">Transcription</keyword>
<dbReference type="OrthoDB" id="5242615at2"/>
<dbReference type="Pfam" id="PF01614">
    <property type="entry name" value="IclR_C"/>
    <property type="match status" value="1"/>
</dbReference>
<dbReference type="Proteomes" id="UP000198327">
    <property type="component" value="Unassembled WGS sequence"/>
</dbReference>
<dbReference type="Gene3D" id="3.30.450.40">
    <property type="match status" value="1"/>
</dbReference>
<keyword evidence="7" id="KW-1185">Reference proteome</keyword>
<dbReference type="RefSeq" id="WP_089252869.1">
    <property type="nucleotide sequence ID" value="NZ_FZOW01000035.1"/>
</dbReference>
<feature type="domain" description="HTH iclR-type" evidence="4">
    <location>
        <begin position="16"/>
        <end position="78"/>
    </location>
</feature>
<dbReference type="SUPFAM" id="SSF55781">
    <property type="entry name" value="GAF domain-like"/>
    <property type="match status" value="1"/>
</dbReference>
<dbReference type="InterPro" id="IPR036390">
    <property type="entry name" value="WH_DNA-bd_sf"/>
</dbReference>
<reference evidence="7" key="1">
    <citation type="submission" date="2017-06" db="EMBL/GenBank/DDBJ databases">
        <authorList>
            <person name="Varghese N."/>
            <person name="Submissions S."/>
        </authorList>
    </citation>
    <scope>NUCLEOTIDE SEQUENCE [LARGE SCALE GENOMIC DNA]</scope>
    <source>
        <strain evidence="7">JCM 23211</strain>
    </source>
</reference>
<evidence type="ECO:0000256" key="1">
    <source>
        <dbReference type="ARBA" id="ARBA00023015"/>
    </source>
</evidence>
<evidence type="ECO:0000256" key="3">
    <source>
        <dbReference type="ARBA" id="ARBA00023163"/>
    </source>
</evidence>
<dbReference type="PROSITE" id="PS51078">
    <property type="entry name" value="ICLR_ED"/>
    <property type="match status" value="1"/>
</dbReference>
<accession>A0A239NC72</accession>
<evidence type="ECO:0000259" key="4">
    <source>
        <dbReference type="PROSITE" id="PS51077"/>
    </source>
</evidence>
<dbReference type="Gene3D" id="1.10.10.10">
    <property type="entry name" value="Winged helix-like DNA-binding domain superfamily/Winged helix DNA-binding domain"/>
    <property type="match status" value="1"/>
</dbReference>
<dbReference type="GO" id="GO:0045892">
    <property type="term" value="P:negative regulation of DNA-templated transcription"/>
    <property type="evidence" value="ECO:0007669"/>
    <property type="project" value="TreeGrafter"/>
</dbReference>
<dbReference type="InterPro" id="IPR014757">
    <property type="entry name" value="Tscrpt_reg_IclR_C"/>
</dbReference>
<keyword evidence="1" id="KW-0805">Transcription regulation</keyword>
<dbReference type="InterPro" id="IPR036388">
    <property type="entry name" value="WH-like_DNA-bd_sf"/>
</dbReference>
<dbReference type="SMART" id="SM00346">
    <property type="entry name" value="HTH_ICLR"/>
    <property type="match status" value="1"/>
</dbReference>
<dbReference type="InterPro" id="IPR050707">
    <property type="entry name" value="HTH_MetabolicPath_Reg"/>
</dbReference>
<proteinExistence type="predicted"/>
<evidence type="ECO:0000256" key="2">
    <source>
        <dbReference type="ARBA" id="ARBA00023125"/>
    </source>
</evidence>
<organism evidence="6 7">
    <name type="scientific">Rhodococcoides kyotonense</name>
    <dbReference type="NCBI Taxonomy" id="398843"/>
    <lineage>
        <taxon>Bacteria</taxon>
        <taxon>Bacillati</taxon>
        <taxon>Actinomycetota</taxon>
        <taxon>Actinomycetes</taxon>
        <taxon>Mycobacteriales</taxon>
        <taxon>Nocardiaceae</taxon>
        <taxon>Rhodococcoides</taxon>
    </lineage>
</organism>
<keyword evidence="2 6" id="KW-0238">DNA-binding</keyword>